<dbReference type="GO" id="GO:0016020">
    <property type="term" value="C:membrane"/>
    <property type="evidence" value="ECO:0007669"/>
    <property type="project" value="InterPro"/>
</dbReference>
<protein>
    <submittedName>
        <fullName evidence="9">PTS system mannose-specific EIIAB component</fullName>
    </submittedName>
</protein>
<organism evidence="9 10">
    <name type="scientific">Jeotgalibaca dankookensis</name>
    <dbReference type="NCBI Taxonomy" id="708126"/>
    <lineage>
        <taxon>Bacteria</taxon>
        <taxon>Bacillati</taxon>
        <taxon>Bacillota</taxon>
        <taxon>Bacilli</taxon>
        <taxon>Lactobacillales</taxon>
        <taxon>Carnobacteriaceae</taxon>
        <taxon>Jeotgalibaca</taxon>
    </lineage>
</organism>
<evidence type="ECO:0000256" key="3">
    <source>
        <dbReference type="ARBA" id="ARBA00022490"/>
    </source>
</evidence>
<dbReference type="Proteomes" id="UP000188993">
    <property type="component" value="Chromosome"/>
</dbReference>
<keyword evidence="2" id="KW-0813">Transport</keyword>
<keyword evidence="7" id="KW-0418">Kinase</keyword>
<keyword evidence="5" id="KW-0808">Transferase</keyword>
<dbReference type="PANTHER" id="PTHR33799">
    <property type="entry name" value="PTS PERMEASE-RELATED-RELATED"/>
    <property type="match status" value="1"/>
</dbReference>
<sequence>MLGIVIATHGSLSEGLKNAAEVIFGATENIETVHLNLGDDVQELGSKIKTSIHSVDQGEGVIVFVDLISASPYNQSVLVTNELEEEGQESTYVIGGVNLPMLLEAINHQLLKTPVEQATEAILEQGASGISVWHASLVVEDDDDDDDF</sequence>
<evidence type="ECO:0000259" key="8">
    <source>
        <dbReference type="PROSITE" id="PS51096"/>
    </source>
</evidence>
<comment type="subcellular location">
    <subcellularLocation>
        <location evidence="1">Cytoplasm</location>
    </subcellularLocation>
</comment>
<keyword evidence="10" id="KW-1185">Reference proteome</keyword>
<dbReference type="STRING" id="708126.BW727_101522"/>
<dbReference type="InterPro" id="IPR036662">
    <property type="entry name" value="PTS_EIIA_man-typ_sf"/>
</dbReference>
<name>A0A1S6IQT9_9LACT</name>
<dbReference type="GO" id="GO:0009401">
    <property type="term" value="P:phosphoenolpyruvate-dependent sugar phosphotransferase system"/>
    <property type="evidence" value="ECO:0007669"/>
    <property type="project" value="UniProtKB-KW"/>
</dbReference>
<evidence type="ECO:0000256" key="7">
    <source>
        <dbReference type="ARBA" id="ARBA00022777"/>
    </source>
</evidence>
<dbReference type="KEGG" id="jda:BW727_101522"/>
<evidence type="ECO:0000313" key="9">
    <source>
        <dbReference type="EMBL" id="AQS53889.1"/>
    </source>
</evidence>
<dbReference type="GO" id="GO:0016301">
    <property type="term" value="F:kinase activity"/>
    <property type="evidence" value="ECO:0007669"/>
    <property type="project" value="UniProtKB-KW"/>
</dbReference>
<dbReference type="EMBL" id="CP019728">
    <property type="protein sequence ID" value="AQS53889.1"/>
    <property type="molecule type" value="Genomic_DNA"/>
</dbReference>
<dbReference type="InterPro" id="IPR051471">
    <property type="entry name" value="Bacterial_PTS_sugar_comp"/>
</dbReference>
<dbReference type="RefSeq" id="WP_062469955.1">
    <property type="nucleotide sequence ID" value="NZ_BBYN01000015.1"/>
</dbReference>
<dbReference type="CDD" id="cd00006">
    <property type="entry name" value="PTS_IIA_man"/>
    <property type="match status" value="1"/>
</dbReference>
<feature type="domain" description="PTS EIIA type-4" evidence="8">
    <location>
        <begin position="1"/>
        <end position="130"/>
    </location>
</feature>
<dbReference type="Gene3D" id="3.40.50.510">
    <property type="entry name" value="Phosphotransferase system, mannose-type IIA component"/>
    <property type="match status" value="1"/>
</dbReference>
<accession>A0A1S6IQT9</accession>
<evidence type="ECO:0000256" key="5">
    <source>
        <dbReference type="ARBA" id="ARBA00022679"/>
    </source>
</evidence>
<keyword evidence="3" id="KW-0963">Cytoplasm</keyword>
<keyword evidence="6" id="KW-0598">Phosphotransferase system</keyword>
<evidence type="ECO:0000256" key="6">
    <source>
        <dbReference type="ARBA" id="ARBA00022683"/>
    </source>
</evidence>
<dbReference type="AlphaFoldDB" id="A0A1S6IQT9"/>
<evidence type="ECO:0000256" key="2">
    <source>
        <dbReference type="ARBA" id="ARBA00022448"/>
    </source>
</evidence>
<dbReference type="InterPro" id="IPR004701">
    <property type="entry name" value="PTS_EIIA_man-typ"/>
</dbReference>
<dbReference type="PANTHER" id="PTHR33799:SF1">
    <property type="entry name" value="PTS SYSTEM MANNOSE-SPECIFIC EIIAB COMPONENT-RELATED"/>
    <property type="match status" value="1"/>
</dbReference>
<gene>
    <name evidence="9" type="primary">manX_4</name>
    <name evidence="9" type="ORF">BW727_101522</name>
</gene>
<dbReference type="OrthoDB" id="9799827at2"/>
<evidence type="ECO:0000256" key="4">
    <source>
        <dbReference type="ARBA" id="ARBA00022597"/>
    </source>
</evidence>
<dbReference type="GO" id="GO:0005737">
    <property type="term" value="C:cytoplasm"/>
    <property type="evidence" value="ECO:0007669"/>
    <property type="project" value="UniProtKB-SubCell"/>
</dbReference>
<dbReference type="PROSITE" id="PS51096">
    <property type="entry name" value="PTS_EIIA_TYPE_4"/>
    <property type="match status" value="1"/>
</dbReference>
<proteinExistence type="predicted"/>
<dbReference type="SUPFAM" id="SSF53062">
    <property type="entry name" value="PTS system fructose IIA component-like"/>
    <property type="match status" value="1"/>
</dbReference>
<evidence type="ECO:0000256" key="1">
    <source>
        <dbReference type="ARBA" id="ARBA00004496"/>
    </source>
</evidence>
<reference evidence="9 10" key="1">
    <citation type="journal article" date="2014" name="Int. J. Syst. Evol. Microbiol.">
        <title>Jeotgalibaca dankookensis gen. nov., sp. nov., a member of the family Carnobacteriaceae, isolated from seujeot (Korean traditional food).</title>
        <authorList>
            <person name="Lee D.G."/>
            <person name="Trujillo M.E."/>
            <person name="Kang H."/>
            <person name="Ahn T.Y."/>
        </authorList>
    </citation>
    <scope>NUCLEOTIDE SEQUENCE [LARGE SCALE GENOMIC DNA]</scope>
    <source>
        <strain evidence="9 10">EX-07</strain>
    </source>
</reference>
<dbReference type="Pfam" id="PF03610">
    <property type="entry name" value="EIIA-man"/>
    <property type="match status" value="1"/>
</dbReference>
<keyword evidence="4" id="KW-0762">Sugar transport</keyword>
<evidence type="ECO:0000313" key="10">
    <source>
        <dbReference type="Proteomes" id="UP000188993"/>
    </source>
</evidence>
<dbReference type="InterPro" id="IPR033887">
    <property type="entry name" value="PTS_IIA_man"/>
</dbReference>